<keyword evidence="2" id="KW-1185">Reference proteome</keyword>
<evidence type="ECO:0000313" key="1">
    <source>
        <dbReference type="EMBL" id="QDV35582.1"/>
    </source>
</evidence>
<dbReference type="EMBL" id="CP036426">
    <property type="protein sequence ID" value="QDV35582.1"/>
    <property type="molecule type" value="Genomic_DNA"/>
</dbReference>
<dbReference type="AlphaFoldDB" id="A0A518H425"/>
<dbReference type="KEGG" id="tpla:ElP_34860"/>
<dbReference type="Proteomes" id="UP000317835">
    <property type="component" value="Chromosome"/>
</dbReference>
<proteinExistence type="predicted"/>
<reference evidence="1 2" key="1">
    <citation type="submission" date="2019-02" db="EMBL/GenBank/DDBJ databases">
        <title>Deep-cultivation of Planctomycetes and their phenomic and genomic characterization uncovers novel biology.</title>
        <authorList>
            <person name="Wiegand S."/>
            <person name="Jogler M."/>
            <person name="Boedeker C."/>
            <person name="Pinto D."/>
            <person name="Vollmers J."/>
            <person name="Rivas-Marin E."/>
            <person name="Kohn T."/>
            <person name="Peeters S.H."/>
            <person name="Heuer A."/>
            <person name="Rast P."/>
            <person name="Oberbeckmann S."/>
            <person name="Bunk B."/>
            <person name="Jeske O."/>
            <person name="Meyerdierks A."/>
            <person name="Storesund J.E."/>
            <person name="Kallscheuer N."/>
            <person name="Luecker S."/>
            <person name="Lage O.M."/>
            <person name="Pohl T."/>
            <person name="Merkel B.J."/>
            <person name="Hornburger P."/>
            <person name="Mueller R.-W."/>
            <person name="Bruemmer F."/>
            <person name="Labrenz M."/>
            <person name="Spormann A.M."/>
            <person name="Op den Camp H."/>
            <person name="Overmann J."/>
            <person name="Amann R."/>
            <person name="Jetten M.S.M."/>
            <person name="Mascher T."/>
            <person name="Medema M.H."/>
            <person name="Devos D.P."/>
            <person name="Kaster A.-K."/>
            <person name="Ovreas L."/>
            <person name="Rohde M."/>
            <person name="Galperin M.Y."/>
            <person name="Jogler C."/>
        </authorList>
    </citation>
    <scope>NUCLEOTIDE SEQUENCE [LARGE SCALE GENOMIC DNA]</scope>
    <source>
        <strain evidence="1 2">ElP</strain>
    </source>
</reference>
<evidence type="ECO:0000313" key="2">
    <source>
        <dbReference type="Proteomes" id="UP000317835"/>
    </source>
</evidence>
<accession>A0A518H425</accession>
<organism evidence="1 2">
    <name type="scientific">Tautonia plasticadhaerens</name>
    <dbReference type="NCBI Taxonomy" id="2527974"/>
    <lineage>
        <taxon>Bacteria</taxon>
        <taxon>Pseudomonadati</taxon>
        <taxon>Planctomycetota</taxon>
        <taxon>Planctomycetia</taxon>
        <taxon>Isosphaerales</taxon>
        <taxon>Isosphaeraceae</taxon>
        <taxon>Tautonia</taxon>
    </lineage>
</organism>
<gene>
    <name evidence="1" type="ORF">ElP_34860</name>
</gene>
<sequence length="89" mass="10035">MATVESEQEPGATILPFTGPWQVRRLVTTRELRRIIKQAGLVFVRYRAGPHHVGHVVVSKAEVLRRLDRFPEQASHHLEPHLNGIVLGA</sequence>
<protein>
    <submittedName>
        <fullName evidence="1">Uncharacterized protein</fullName>
    </submittedName>
</protein>
<name>A0A518H425_9BACT</name>
<dbReference type="RefSeq" id="WP_145271271.1">
    <property type="nucleotide sequence ID" value="NZ_CP036426.1"/>
</dbReference>